<dbReference type="PANTHER" id="PTHR44329:SF289">
    <property type="entry name" value="SERINE_THREONINE-PROTEIN KINASE VIK"/>
    <property type="match status" value="1"/>
</dbReference>
<dbReference type="SMART" id="SM00220">
    <property type="entry name" value="S_TKc"/>
    <property type="match status" value="1"/>
</dbReference>
<dbReference type="PROSITE" id="PS50011">
    <property type="entry name" value="PROTEIN_KINASE_DOM"/>
    <property type="match status" value="1"/>
</dbReference>
<protein>
    <submittedName>
        <fullName evidence="2">Kinase-like protein</fullName>
    </submittedName>
</protein>
<dbReference type="PANTHER" id="PTHR44329">
    <property type="entry name" value="SERINE/THREONINE-PROTEIN KINASE TNNI3K-RELATED"/>
    <property type="match status" value="1"/>
</dbReference>
<evidence type="ECO:0000313" key="2">
    <source>
        <dbReference type="EMBL" id="KAF9447679.1"/>
    </source>
</evidence>
<dbReference type="GO" id="GO:0005524">
    <property type="term" value="F:ATP binding"/>
    <property type="evidence" value="ECO:0007669"/>
    <property type="project" value="InterPro"/>
</dbReference>
<keyword evidence="3" id="KW-1185">Reference proteome</keyword>
<accession>A0A9P5XAX6</accession>
<dbReference type="Proteomes" id="UP000807342">
    <property type="component" value="Unassembled WGS sequence"/>
</dbReference>
<dbReference type="InterPro" id="IPR051681">
    <property type="entry name" value="Ser/Thr_Kinases-Pseudokinases"/>
</dbReference>
<comment type="caution">
    <text evidence="2">The sequence shown here is derived from an EMBL/GenBank/DDBJ whole genome shotgun (WGS) entry which is preliminary data.</text>
</comment>
<dbReference type="InterPro" id="IPR001245">
    <property type="entry name" value="Ser-Thr/Tyr_kinase_cat_dom"/>
</dbReference>
<name>A0A9P5XAX6_9AGAR</name>
<evidence type="ECO:0000259" key="1">
    <source>
        <dbReference type="PROSITE" id="PS50011"/>
    </source>
</evidence>
<proteinExistence type="predicted"/>
<dbReference type="SUPFAM" id="SSF56112">
    <property type="entry name" value="Protein kinase-like (PK-like)"/>
    <property type="match status" value="1"/>
</dbReference>
<dbReference type="AlphaFoldDB" id="A0A9P5XAX6"/>
<dbReference type="InterPro" id="IPR011009">
    <property type="entry name" value="Kinase-like_dom_sf"/>
</dbReference>
<dbReference type="Gene3D" id="1.10.510.10">
    <property type="entry name" value="Transferase(Phosphotransferase) domain 1"/>
    <property type="match status" value="1"/>
</dbReference>
<organism evidence="2 3">
    <name type="scientific">Macrolepiota fuliginosa MF-IS2</name>
    <dbReference type="NCBI Taxonomy" id="1400762"/>
    <lineage>
        <taxon>Eukaryota</taxon>
        <taxon>Fungi</taxon>
        <taxon>Dikarya</taxon>
        <taxon>Basidiomycota</taxon>
        <taxon>Agaricomycotina</taxon>
        <taxon>Agaricomycetes</taxon>
        <taxon>Agaricomycetidae</taxon>
        <taxon>Agaricales</taxon>
        <taxon>Agaricineae</taxon>
        <taxon>Agaricaceae</taxon>
        <taxon>Macrolepiota</taxon>
    </lineage>
</organism>
<feature type="domain" description="Protein kinase" evidence="1">
    <location>
        <begin position="1"/>
        <end position="279"/>
    </location>
</feature>
<reference evidence="2" key="1">
    <citation type="submission" date="2020-11" db="EMBL/GenBank/DDBJ databases">
        <authorList>
            <consortium name="DOE Joint Genome Institute"/>
            <person name="Ahrendt S."/>
            <person name="Riley R."/>
            <person name="Andreopoulos W."/>
            <person name="Labutti K."/>
            <person name="Pangilinan J."/>
            <person name="Ruiz-Duenas F.J."/>
            <person name="Barrasa J.M."/>
            <person name="Sanchez-Garcia M."/>
            <person name="Camarero S."/>
            <person name="Miyauchi S."/>
            <person name="Serrano A."/>
            <person name="Linde D."/>
            <person name="Babiker R."/>
            <person name="Drula E."/>
            <person name="Ayuso-Fernandez I."/>
            <person name="Pacheco R."/>
            <person name="Padilla G."/>
            <person name="Ferreira P."/>
            <person name="Barriuso J."/>
            <person name="Kellner H."/>
            <person name="Castanera R."/>
            <person name="Alfaro M."/>
            <person name="Ramirez L."/>
            <person name="Pisabarro A.G."/>
            <person name="Kuo A."/>
            <person name="Tritt A."/>
            <person name="Lipzen A."/>
            <person name="He G."/>
            <person name="Yan M."/>
            <person name="Ng V."/>
            <person name="Cullen D."/>
            <person name="Martin F."/>
            <person name="Rosso M.-N."/>
            <person name="Henrissat B."/>
            <person name="Hibbett D."/>
            <person name="Martinez A.T."/>
            <person name="Grigoriev I.V."/>
        </authorList>
    </citation>
    <scope>NUCLEOTIDE SEQUENCE</scope>
    <source>
        <strain evidence="2">MF-IS2</strain>
    </source>
</reference>
<keyword evidence="2" id="KW-0808">Transferase</keyword>
<keyword evidence="2" id="KW-0418">Kinase</keyword>
<dbReference type="EMBL" id="MU151189">
    <property type="protein sequence ID" value="KAF9447679.1"/>
    <property type="molecule type" value="Genomic_DNA"/>
</dbReference>
<evidence type="ECO:0000313" key="3">
    <source>
        <dbReference type="Proteomes" id="UP000807342"/>
    </source>
</evidence>
<gene>
    <name evidence="2" type="ORF">P691DRAFT_775944</name>
</gene>
<dbReference type="GO" id="GO:0004674">
    <property type="term" value="F:protein serine/threonine kinase activity"/>
    <property type="evidence" value="ECO:0007669"/>
    <property type="project" value="TreeGrafter"/>
</dbReference>
<dbReference type="OrthoDB" id="5966500at2759"/>
<sequence>MSNTTLDSITLSDPSNPIGVHPYNLLEHHRQGSQLVKLLRKPGRYEESRPSKGLHKLQNLLQVFSHPHIDQARFATVNGMIDPATNAPTVALVSTFHEKGNILKQSATMRQRVKWLIQICKAVEYLHKKNIVHGNIYPGNILISSNEHKAVLTDVGVYASIAEHLMPLVEGDRQASIHCPESITCKTVAAVGNHDGKVPASQTTKDDDIFALGVTIWTVYQREKPWKGQNVSLKILSNGHGALPRPQGMGDGLWNLLGDLLSQHGNAVPSIQEIEQALVDALNLL</sequence>
<dbReference type="Pfam" id="PF07714">
    <property type="entry name" value="PK_Tyr_Ser-Thr"/>
    <property type="match status" value="1"/>
</dbReference>
<dbReference type="InterPro" id="IPR000719">
    <property type="entry name" value="Prot_kinase_dom"/>
</dbReference>